<name>A0A1M6F5Z0_9BACT</name>
<dbReference type="Gene3D" id="3.40.47.10">
    <property type="match status" value="2"/>
</dbReference>
<evidence type="ECO:0000313" key="2">
    <source>
        <dbReference type="EMBL" id="SHI93138.1"/>
    </source>
</evidence>
<dbReference type="SUPFAM" id="SSF50249">
    <property type="entry name" value="Nucleic acid-binding proteins"/>
    <property type="match status" value="1"/>
</dbReference>
<dbReference type="PANTHER" id="PTHR34069">
    <property type="entry name" value="3-OXOACYL-[ACYL-CARRIER-PROTEIN] SYNTHASE 3"/>
    <property type="match status" value="1"/>
</dbReference>
<dbReference type="CDD" id="cd00827">
    <property type="entry name" value="init_cond_enzymes"/>
    <property type="match status" value="1"/>
</dbReference>
<evidence type="ECO:0000259" key="1">
    <source>
        <dbReference type="Pfam" id="PF12172"/>
    </source>
</evidence>
<dbReference type="PANTHER" id="PTHR34069:SF2">
    <property type="entry name" value="BETA-KETOACYL-[ACYL-CARRIER-PROTEIN] SYNTHASE III"/>
    <property type="match status" value="1"/>
</dbReference>
<dbReference type="EMBL" id="FQZU01000003">
    <property type="protein sequence ID" value="SHI93138.1"/>
    <property type="molecule type" value="Genomic_DNA"/>
</dbReference>
<proteinExistence type="predicted"/>
<dbReference type="STRING" id="1121393.SAMN02745216_00732"/>
<sequence>MAGICSYGGYVPRYRLNRGLVYGAMGWMNPANIANARGEKAVANFDEDSITMAVAAGIDALKGVDKSTVGGVYYASTTMPYKERLNAGIITAALGLNDQIRAADFSGGIKAGTTALLAALEGVAAKGVDNVVVTASDCRLGKPASPQELIFGDAAAALVVGSENVIAEFKGAYSTTYDFVDHYRGETAKFDRAWEDRWIRDLGFAQLVPEAVQGLLEKTGLAMTDFAKVVYPCHYGAARKGLNKKLGITPEQDQSNLQVEIGETGTPHSLVMFVKALEEAKPGDKILLVSFGSGCDALAFEVTENITKLAPRAAITGSLANRADLDNYTKYLIWRDILPGDAGLRSEEDLWTRWSQLWRKRREVLGLWGTKCQACGTVQYPKQRICVNPECGAADQMEEYCFADKVGTIASYTGDNLAASVNPPAIYGQVVFEEGGKYMFDFTDCDLDSLATGMPVVVSFRRKYSDKHRDIAGYFWKAVPKREEA</sequence>
<dbReference type="AlphaFoldDB" id="A0A1M6F5Z0"/>
<organism evidence="2 3">
    <name type="scientific">Desulfatibacillum alkenivorans DSM 16219</name>
    <dbReference type="NCBI Taxonomy" id="1121393"/>
    <lineage>
        <taxon>Bacteria</taxon>
        <taxon>Pseudomonadati</taxon>
        <taxon>Thermodesulfobacteriota</taxon>
        <taxon>Desulfobacteria</taxon>
        <taxon>Desulfobacterales</taxon>
        <taxon>Desulfatibacillaceae</taxon>
        <taxon>Desulfatibacillum</taxon>
    </lineage>
</organism>
<feature type="domain" description="ChsH2 rubredoxin-like zinc ribbon" evidence="1">
    <location>
        <begin position="367"/>
        <end position="394"/>
    </location>
</feature>
<gene>
    <name evidence="2" type="ORF">SAMN02745216_00732</name>
</gene>
<dbReference type="SUPFAM" id="SSF53901">
    <property type="entry name" value="Thiolase-like"/>
    <property type="match status" value="2"/>
</dbReference>
<dbReference type="RefSeq" id="WP_073472975.1">
    <property type="nucleotide sequence ID" value="NZ_FQZU01000003.1"/>
</dbReference>
<accession>A0A1M6F5Z0</accession>
<dbReference type="InterPro" id="IPR012340">
    <property type="entry name" value="NA-bd_OB-fold"/>
</dbReference>
<dbReference type="Proteomes" id="UP000183994">
    <property type="component" value="Unassembled WGS sequence"/>
</dbReference>
<keyword evidence="3" id="KW-1185">Reference proteome</keyword>
<dbReference type="GO" id="GO:0044550">
    <property type="term" value="P:secondary metabolite biosynthetic process"/>
    <property type="evidence" value="ECO:0007669"/>
    <property type="project" value="TreeGrafter"/>
</dbReference>
<dbReference type="GO" id="GO:0016746">
    <property type="term" value="F:acyltransferase activity"/>
    <property type="evidence" value="ECO:0007669"/>
    <property type="project" value="UniProtKB-KW"/>
</dbReference>
<reference evidence="3" key="1">
    <citation type="submission" date="2016-11" db="EMBL/GenBank/DDBJ databases">
        <authorList>
            <person name="Varghese N."/>
            <person name="Submissions S."/>
        </authorList>
    </citation>
    <scope>NUCLEOTIDE SEQUENCE [LARGE SCALE GENOMIC DNA]</scope>
    <source>
        <strain evidence="3">DSM 16219</strain>
    </source>
</reference>
<dbReference type="Pfam" id="PF12172">
    <property type="entry name" value="zf-ChsH2"/>
    <property type="match status" value="1"/>
</dbReference>
<dbReference type="InterPro" id="IPR016039">
    <property type="entry name" value="Thiolase-like"/>
</dbReference>
<dbReference type="InterPro" id="IPR022002">
    <property type="entry name" value="ChsH2_Znr"/>
</dbReference>
<evidence type="ECO:0000313" key="3">
    <source>
        <dbReference type="Proteomes" id="UP000183994"/>
    </source>
</evidence>
<protein>
    <submittedName>
        <fullName evidence="2">3-hydroxy-3-methylglutaryl CoA synthase</fullName>
    </submittedName>
</protein>